<dbReference type="STRING" id="29488.KS18_21735"/>
<dbReference type="GeneID" id="45658633"/>
<dbReference type="Pfam" id="PF05488">
    <property type="entry name" value="PAAR_motif"/>
    <property type="match status" value="1"/>
</dbReference>
<sequence length="91" mass="9276">MTLKNVIRQGDKTSHGGSVLASDGSFKVLGKGVARINDPVSCPKCGGHQTIAEGTSTVIGTNQQGLALEGMKTSCGAALIASQTSFQIKTL</sequence>
<dbReference type="Gene3D" id="2.60.200.60">
    <property type="match status" value="1"/>
</dbReference>
<name>A0A1G5QIW2_PHOLU</name>
<reference evidence="2" key="1">
    <citation type="submission" date="2016-10" db="EMBL/GenBank/DDBJ databases">
        <authorList>
            <person name="Varghese N."/>
            <person name="Submissions S."/>
        </authorList>
    </citation>
    <scope>NUCLEOTIDE SEQUENCE [LARGE SCALE GENOMIC DNA]</scope>
    <source>
        <strain evidence="2">ATCC 29999</strain>
    </source>
</reference>
<dbReference type="InterPro" id="IPR008727">
    <property type="entry name" value="PAAR_motif"/>
</dbReference>
<evidence type="ECO:0000313" key="1">
    <source>
        <dbReference type="EMBL" id="SCZ61632.1"/>
    </source>
</evidence>
<dbReference type="AlphaFoldDB" id="A0A1G5QIW2"/>
<accession>A0A1G5QIW2</accession>
<dbReference type="OrthoDB" id="6860016at2"/>
<gene>
    <name evidence="1" type="ORF">SAMN02982990_01748</name>
</gene>
<dbReference type="EMBL" id="FMWJ01000006">
    <property type="protein sequence ID" value="SCZ61632.1"/>
    <property type="molecule type" value="Genomic_DNA"/>
</dbReference>
<keyword evidence="2" id="KW-1185">Reference proteome</keyword>
<protein>
    <submittedName>
        <fullName evidence="1">Zn-binding Pro-Ala-Ala-Arg (PAAR) domain-containing protein, incolved in TypeVI secretion</fullName>
    </submittedName>
</protein>
<evidence type="ECO:0000313" key="2">
    <source>
        <dbReference type="Proteomes" id="UP000183223"/>
    </source>
</evidence>
<dbReference type="CDD" id="cd14744">
    <property type="entry name" value="PAAR_CT_2"/>
    <property type="match status" value="1"/>
</dbReference>
<organism evidence="1 2">
    <name type="scientific">Photorhabdus luminescens</name>
    <name type="common">Xenorhabdus luminescens</name>
    <dbReference type="NCBI Taxonomy" id="29488"/>
    <lineage>
        <taxon>Bacteria</taxon>
        <taxon>Pseudomonadati</taxon>
        <taxon>Pseudomonadota</taxon>
        <taxon>Gammaproteobacteria</taxon>
        <taxon>Enterobacterales</taxon>
        <taxon>Morganellaceae</taxon>
        <taxon>Photorhabdus</taxon>
    </lineage>
</organism>
<dbReference type="RefSeq" id="WP_049585823.1">
    <property type="nucleotide sequence ID" value="NZ_CAWQXX010000025.1"/>
</dbReference>
<proteinExistence type="predicted"/>
<dbReference type="Proteomes" id="UP000183223">
    <property type="component" value="Unassembled WGS sequence"/>
</dbReference>